<dbReference type="Gene3D" id="3.30.460.90">
    <property type="match status" value="1"/>
</dbReference>
<protein>
    <submittedName>
        <fullName evidence="2">Uncharacterized protein</fullName>
    </submittedName>
</protein>
<name>A0AAW0WY92_CHEQU</name>
<dbReference type="AlphaFoldDB" id="A0AAW0WY92"/>
<organism evidence="2 3">
    <name type="scientific">Cherax quadricarinatus</name>
    <name type="common">Australian red claw crayfish</name>
    <dbReference type="NCBI Taxonomy" id="27406"/>
    <lineage>
        <taxon>Eukaryota</taxon>
        <taxon>Metazoa</taxon>
        <taxon>Ecdysozoa</taxon>
        <taxon>Arthropoda</taxon>
        <taxon>Crustacea</taxon>
        <taxon>Multicrustacea</taxon>
        <taxon>Malacostraca</taxon>
        <taxon>Eumalacostraca</taxon>
        <taxon>Eucarida</taxon>
        <taxon>Decapoda</taxon>
        <taxon>Pleocyemata</taxon>
        <taxon>Astacidea</taxon>
        <taxon>Parastacoidea</taxon>
        <taxon>Parastacidae</taxon>
        <taxon>Cherax</taxon>
    </lineage>
</organism>
<evidence type="ECO:0000313" key="3">
    <source>
        <dbReference type="Proteomes" id="UP001445076"/>
    </source>
</evidence>
<proteinExistence type="inferred from homology"/>
<reference evidence="2 3" key="1">
    <citation type="journal article" date="2024" name="BMC Genomics">
        <title>Genome assembly of redclaw crayfish (Cherax quadricarinatus) provides insights into its immune adaptation and hypoxia tolerance.</title>
        <authorList>
            <person name="Liu Z."/>
            <person name="Zheng J."/>
            <person name="Li H."/>
            <person name="Fang K."/>
            <person name="Wang S."/>
            <person name="He J."/>
            <person name="Zhou D."/>
            <person name="Weng S."/>
            <person name="Chi M."/>
            <person name="Gu Z."/>
            <person name="He J."/>
            <person name="Li F."/>
            <person name="Wang M."/>
        </authorList>
    </citation>
    <scope>NUCLEOTIDE SEQUENCE [LARGE SCALE GENOMIC DNA]</scope>
    <source>
        <strain evidence="2">ZL_2023a</strain>
    </source>
</reference>
<comment type="caution">
    <text evidence="2">The sequence shown here is derived from an EMBL/GenBank/DDBJ whole genome shotgun (WGS) entry which is preliminary data.</text>
</comment>
<accession>A0AAW0WY92</accession>
<comment type="similarity">
    <text evidence="1">Belongs to the mab-21 family.</text>
</comment>
<keyword evidence="3" id="KW-1185">Reference proteome</keyword>
<dbReference type="PANTHER" id="PTHR10656:SF42">
    <property type="entry name" value="CYCLIC GMP-AMP SYNTHASE-LIKE PROTEIN-RELATED"/>
    <property type="match status" value="1"/>
</dbReference>
<dbReference type="PANTHER" id="PTHR10656">
    <property type="entry name" value="CELL FATE DETERMINING PROTEIN MAB21-RELATED"/>
    <property type="match status" value="1"/>
</dbReference>
<evidence type="ECO:0000313" key="2">
    <source>
        <dbReference type="EMBL" id="KAK8736567.1"/>
    </source>
</evidence>
<evidence type="ECO:0000256" key="1">
    <source>
        <dbReference type="ARBA" id="ARBA00008307"/>
    </source>
</evidence>
<dbReference type="Proteomes" id="UP001445076">
    <property type="component" value="Unassembled WGS sequence"/>
</dbReference>
<dbReference type="EMBL" id="JARKIK010000044">
    <property type="protein sequence ID" value="KAK8736567.1"/>
    <property type="molecule type" value="Genomic_DNA"/>
</dbReference>
<sequence>MCDLSVNCHVCDSSVTCLHERYVDQILRELDRRITHQVKENAKVVDAFVKELQKQFRTNTFLYNAHFVDVMHGGSAYEALSVKLKTDFDIIIVLPDPYIGQNFEVQRDPSKYFKLKWKNQARSGCQGFLNAAQLQKQAFEELEKCVSNVHAPGVREATYRLGLAACTVTLKKFNNTIISIDLAPQIAVRDWKSSHLVKLQSLPQSLQSYISTLERNCSPIYFFSPAVPGNAGNKDYLCNISFSMLEKEFLKSNVKVRDMVRLVKLVGEAFQWPKKFGLKSFYIKRLAVKYFDELKNKTKWDGYKYILACLYKELQETKTIDGFFVTDQITYKKKPENTQEFLKDINVVYHLSSTDVQQKVKFD</sequence>
<gene>
    <name evidence="2" type="ORF">OTU49_005080</name>
</gene>
<feature type="non-terminal residue" evidence="2">
    <location>
        <position position="363"/>
    </location>
</feature>